<evidence type="ECO:0000259" key="1">
    <source>
        <dbReference type="Pfam" id="PF04326"/>
    </source>
</evidence>
<dbReference type="InterPro" id="IPR007421">
    <property type="entry name" value="Schlafen_AlbA_2_dom"/>
</dbReference>
<dbReference type="EMBL" id="GFAC01001642">
    <property type="protein sequence ID" value="JAT97546.1"/>
    <property type="molecule type" value="mRNA"/>
</dbReference>
<dbReference type="PANTHER" id="PTHR12155:SF41">
    <property type="entry name" value="SCHLAFEN ALBA-2 DOMAIN-CONTAINING PROTEIN"/>
    <property type="match status" value="1"/>
</dbReference>
<dbReference type="InterPro" id="IPR029684">
    <property type="entry name" value="Schlafen"/>
</dbReference>
<dbReference type="Pfam" id="PF04326">
    <property type="entry name" value="SLFN_AlbA_2"/>
    <property type="match status" value="1"/>
</dbReference>
<reference evidence="2" key="1">
    <citation type="journal article" date="2017" name="Front. Cell. Infect. Microbiol.">
        <title>The Distinct Transcriptional Response of the Midgut of Amblyomma sculptum and Amblyomma aureolatum Ticks to Rickettsia rickettsii Correlates to Their Differences in Susceptibility to Infection.</title>
        <authorList>
            <person name="Martins L.A."/>
            <person name="Galletti M.F.B.M."/>
            <person name="Ribeiro J.M."/>
            <person name="Fujita A."/>
            <person name="Costa F.B."/>
            <person name="Labruna M.B."/>
            <person name="Daffre S."/>
            <person name="Fogaca A.C."/>
        </authorList>
    </citation>
    <scope>NUCLEOTIDE SEQUENCE</scope>
</reference>
<accession>A0A1E1XEM5</accession>
<sequence length="246" mass="28467">TGEQRVDTNARVKFYKFNERSLVEEDQWHEYKAHKALSSEEVPHTCKEQHSRQSVSRTICSFLNTGEGGTVYLGIHDGGDIKGLHLTEYQKDHLLLSLENMMARYKPHVPKHMYELRFVPVITEGAPEPTAESSTASKERLRPHDLQTSKYCWCETESTAQIDVGEFVQRYVVEIEVFAWDSTDPRNESLNCTFMGIHPMFDNEEGICFIRRQGSNIRLTIQDVVDMTRQEVKDHYSPQPNTQRTL</sequence>
<dbReference type="Gene3D" id="3.30.950.30">
    <property type="entry name" value="Schlafen, AAA domain"/>
    <property type="match status" value="1"/>
</dbReference>
<feature type="domain" description="Schlafen AlbA-2" evidence="1">
    <location>
        <begin position="25"/>
        <end position="118"/>
    </location>
</feature>
<dbReference type="AlphaFoldDB" id="A0A1E1XEM5"/>
<proteinExistence type="evidence at transcript level"/>
<protein>
    <recommendedName>
        <fullName evidence="1">Schlafen AlbA-2 domain-containing protein</fullName>
    </recommendedName>
</protein>
<evidence type="ECO:0000313" key="2">
    <source>
        <dbReference type="EMBL" id="JAT97546.1"/>
    </source>
</evidence>
<organism evidence="2">
    <name type="scientific">Amblyomma aureolatum</name>
    <dbReference type="NCBI Taxonomy" id="187763"/>
    <lineage>
        <taxon>Eukaryota</taxon>
        <taxon>Metazoa</taxon>
        <taxon>Ecdysozoa</taxon>
        <taxon>Arthropoda</taxon>
        <taxon>Chelicerata</taxon>
        <taxon>Arachnida</taxon>
        <taxon>Acari</taxon>
        <taxon>Parasitiformes</taxon>
        <taxon>Ixodida</taxon>
        <taxon>Ixodoidea</taxon>
        <taxon>Ixodidae</taxon>
        <taxon>Amblyomminae</taxon>
        <taxon>Amblyomma</taxon>
    </lineage>
</organism>
<dbReference type="InterPro" id="IPR038461">
    <property type="entry name" value="Schlafen_AlbA_2_dom_sf"/>
</dbReference>
<name>A0A1E1XEM5_9ACAR</name>
<dbReference type="PANTHER" id="PTHR12155">
    <property type="entry name" value="SCHLAFEN"/>
    <property type="match status" value="1"/>
</dbReference>
<feature type="non-terminal residue" evidence="2">
    <location>
        <position position="1"/>
    </location>
</feature>